<evidence type="ECO:0000256" key="6">
    <source>
        <dbReference type="ARBA" id="ARBA00022840"/>
    </source>
</evidence>
<dbReference type="AlphaFoldDB" id="A0A5M9QLH2"/>
<keyword evidence="4 8" id="KW-0547">Nucleotide-binding</keyword>
<comment type="similarity">
    <text evidence="1 8">Belongs to the thymidylate kinase family.</text>
</comment>
<evidence type="ECO:0000256" key="5">
    <source>
        <dbReference type="ARBA" id="ARBA00022777"/>
    </source>
</evidence>
<evidence type="ECO:0000313" key="11">
    <source>
        <dbReference type="EMBL" id="KAA8709100.1"/>
    </source>
</evidence>
<dbReference type="GO" id="GO:0005524">
    <property type="term" value="F:ATP binding"/>
    <property type="evidence" value="ECO:0007669"/>
    <property type="project" value="UniProtKB-UniRule"/>
</dbReference>
<dbReference type="GO" id="GO:0004798">
    <property type="term" value="F:dTMP kinase activity"/>
    <property type="evidence" value="ECO:0007669"/>
    <property type="project" value="UniProtKB-UniRule"/>
</dbReference>
<name>A0A5M9QLH2_9HELI</name>
<accession>A0A5M9QLH2</accession>
<dbReference type="InterPro" id="IPR018094">
    <property type="entry name" value="Thymidylate_kinase"/>
</dbReference>
<comment type="catalytic activity">
    <reaction evidence="7 8">
        <text>dTMP + ATP = dTDP + ADP</text>
        <dbReference type="Rhea" id="RHEA:13517"/>
        <dbReference type="ChEBI" id="CHEBI:30616"/>
        <dbReference type="ChEBI" id="CHEBI:58369"/>
        <dbReference type="ChEBI" id="CHEBI:63528"/>
        <dbReference type="ChEBI" id="CHEBI:456216"/>
        <dbReference type="EC" id="2.7.4.9"/>
    </reaction>
</comment>
<evidence type="ECO:0000259" key="10">
    <source>
        <dbReference type="Pfam" id="PF02223"/>
    </source>
</evidence>
<dbReference type="InterPro" id="IPR027417">
    <property type="entry name" value="P-loop_NTPase"/>
</dbReference>
<dbReference type="PANTHER" id="PTHR10344">
    <property type="entry name" value="THYMIDYLATE KINASE"/>
    <property type="match status" value="1"/>
</dbReference>
<keyword evidence="2 8" id="KW-0808">Transferase</keyword>
<dbReference type="NCBIfam" id="TIGR00041">
    <property type="entry name" value="DTMP_kinase"/>
    <property type="match status" value="1"/>
</dbReference>
<dbReference type="GO" id="GO:0006227">
    <property type="term" value="P:dUDP biosynthetic process"/>
    <property type="evidence" value="ECO:0007669"/>
    <property type="project" value="TreeGrafter"/>
</dbReference>
<evidence type="ECO:0000256" key="2">
    <source>
        <dbReference type="ARBA" id="ARBA00022679"/>
    </source>
</evidence>
<dbReference type="InterPro" id="IPR039430">
    <property type="entry name" value="Thymidylate_kin-like_dom"/>
</dbReference>
<dbReference type="PANTHER" id="PTHR10344:SF4">
    <property type="entry name" value="UMP-CMP KINASE 2, MITOCHONDRIAL"/>
    <property type="match status" value="1"/>
</dbReference>
<evidence type="ECO:0000313" key="12">
    <source>
        <dbReference type="Proteomes" id="UP000323707"/>
    </source>
</evidence>
<keyword evidence="6 8" id="KW-0067">ATP-binding</keyword>
<evidence type="ECO:0000256" key="1">
    <source>
        <dbReference type="ARBA" id="ARBA00009776"/>
    </source>
</evidence>
<feature type="domain" description="Thymidylate kinase-like" evidence="10">
    <location>
        <begin position="5"/>
        <end position="187"/>
    </location>
</feature>
<protein>
    <recommendedName>
        <fullName evidence="8">Thymidylate kinase</fullName>
        <ecNumber evidence="8">2.7.4.9</ecNumber>
    </recommendedName>
    <alternativeName>
        <fullName evidence="8">dTMP kinase</fullName>
    </alternativeName>
</protein>
<dbReference type="SUPFAM" id="SSF52540">
    <property type="entry name" value="P-loop containing nucleoside triphosphate hydrolases"/>
    <property type="match status" value="1"/>
</dbReference>
<dbReference type="Pfam" id="PF02223">
    <property type="entry name" value="Thymidylate_kin"/>
    <property type="match status" value="1"/>
</dbReference>
<proteinExistence type="inferred from homology"/>
<organism evidence="11 12">
    <name type="scientific">Helicobacter canis</name>
    <dbReference type="NCBI Taxonomy" id="29419"/>
    <lineage>
        <taxon>Bacteria</taxon>
        <taxon>Pseudomonadati</taxon>
        <taxon>Campylobacterota</taxon>
        <taxon>Epsilonproteobacteria</taxon>
        <taxon>Campylobacterales</taxon>
        <taxon>Helicobacteraceae</taxon>
        <taxon>Helicobacter</taxon>
    </lineage>
</organism>
<evidence type="ECO:0000256" key="3">
    <source>
        <dbReference type="ARBA" id="ARBA00022727"/>
    </source>
</evidence>
<evidence type="ECO:0000256" key="4">
    <source>
        <dbReference type="ARBA" id="ARBA00022741"/>
    </source>
</evidence>
<comment type="caution">
    <text evidence="11">The sequence shown here is derived from an EMBL/GenBank/DDBJ whole genome shotgun (WGS) entry which is preliminary data.</text>
</comment>
<keyword evidence="3 8" id="KW-0545">Nucleotide biosynthesis</keyword>
<evidence type="ECO:0000256" key="7">
    <source>
        <dbReference type="ARBA" id="ARBA00048743"/>
    </source>
</evidence>
<evidence type="ECO:0000256" key="8">
    <source>
        <dbReference type="HAMAP-Rule" id="MF_00165"/>
    </source>
</evidence>
<dbReference type="HAMAP" id="MF_00165">
    <property type="entry name" value="Thymidylate_kinase"/>
    <property type="match status" value="1"/>
</dbReference>
<dbReference type="GO" id="GO:0006233">
    <property type="term" value="P:dTDP biosynthetic process"/>
    <property type="evidence" value="ECO:0007669"/>
    <property type="project" value="InterPro"/>
</dbReference>
<dbReference type="Proteomes" id="UP000323707">
    <property type="component" value="Unassembled WGS sequence"/>
</dbReference>
<comment type="function">
    <text evidence="8">Phosphorylation of dTMP to form dTDP in both de novo and salvage pathways of dTTP synthesis.</text>
</comment>
<dbReference type="EMBL" id="VXKE01000016">
    <property type="protein sequence ID" value="KAA8709100.1"/>
    <property type="molecule type" value="Genomic_DNA"/>
</dbReference>
<keyword evidence="5 8" id="KW-0418">Kinase</keyword>
<dbReference type="RefSeq" id="WP_150337451.1">
    <property type="nucleotide sequence ID" value="NZ_JAERIX010000051.1"/>
</dbReference>
<dbReference type="GO" id="GO:0006235">
    <property type="term" value="P:dTTP biosynthetic process"/>
    <property type="evidence" value="ECO:0007669"/>
    <property type="project" value="UniProtKB-UniRule"/>
</dbReference>
<feature type="binding site" evidence="8">
    <location>
        <begin position="7"/>
        <end position="14"/>
    </location>
    <ligand>
        <name>ATP</name>
        <dbReference type="ChEBI" id="CHEBI:30616"/>
    </ligand>
</feature>
<dbReference type="Gene3D" id="3.40.50.300">
    <property type="entry name" value="P-loop containing nucleotide triphosphate hydrolases"/>
    <property type="match status" value="1"/>
</dbReference>
<feature type="region of interest" description="Disordered" evidence="9">
    <location>
        <begin position="197"/>
        <end position="216"/>
    </location>
</feature>
<reference evidence="11 12" key="1">
    <citation type="submission" date="2019-09" db="EMBL/GenBank/DDBJ databases">
        <title>Draft genome sequence of various Type strains from the CCUG.</title>
        <authorList>
            <person name="Pineiro-Iglesias B."/>
            <person name="Tunovic T."/>
            <person name="Unosson C."/>
            <person name="Inganas E."/>
            <person name="Ohlen M."/>
            <person name="Cardew S."/>
            <person name="Jensie-Markopoulos S."/>
            <person name="Salva-Serra F."/>
            <person name="Jaen-Luchoro D."/>
            <person name="Karlsson R."/>
            <person name="Svensson-Stadler L."/>
            <person name="Chun J."/>
            <person name="Moore E."/>
        </authorList>
    </citation>
    <scope>NUCLEOTIDE SEQUENCE [LARGE SCALE GENOMIC DNA]</scope>
    <source>
        <strain evidence="11 12">CCUG 32756T</strain>
    </source>
</reference>
<dbReference type="CDD" id="cd01672">
    <property type="entry name" value="TMPK"/>
    <property type="match status" value="1"/>
</dbReference>
<sequence>MYVALEGIDTCGKSTQIAALREHFPQAIFTKEPGGSALGATLRELILQAHTSSQPSASPISKEAEFFLFLADRAEHIDKVIKPNLDRLIIADRSLISGIAYAKDLPESSSINLLSTQGIVPDLCFVFVIDKPSLQDRLSTKTQDAIETRGIDYLLAIQDRIIHTAHSTAKHTIEIDATKDIAQITQELCMHIRQALESSPAESSLDSSSTPESSAR</sequence>
<dbReference type="EC" id="2.7.4.9" evidence="8"/>
<dbReference type="GO" id="GO:0005829">
    <property type="term" value="C:cytosol"/>
    <property type="evidence" value="ECO:0007669"/>
    <property type="project" value="TreeGrafter"/>
</dbReference>
<evidence type="ECO:0000256" key="9">
    <source>
        <dbReference type="SAM" id="MobiDB-lite"/>
    </source>
</evidence>
<gene>
    <name evidence="8" type="primary">tmk</name>
    <name evidence="11" type="ORF">F4V45_05745</name>
</gene>